<name>U9T885_RHIID</name>
<evidence type="ECO:0000313" key="1">
    <source>
        <dbReference type="EMBL" id="ESA04370.1"/>
    </source>
</evidence>
<dbReference type="VEuPathDB" id="FungiDB:RhiirFUN_003959"/>
<protein>
    <submittedName>
        <fullName evidence="1">Uncharacterized protein</fullName>
    </submittedName>
</protein>
<accession>U9T885</accession>
<dbReference type="HOGENOM" id="CLU_2005111_0_0_1"/>
<proteinExistence type="predicted"/>
<organism evidence="1">
    <name type="scientific">Rhizophagus irregularis (strain DAOM 181602 / DAOM 197198 / MUCL 43194)</name>
    <name type="common">Arbuscular mycorrhizal fungus</name>
    <name type="synonym">Glomus intraradices</name>
    <dbReference type="NCBI Taxonomy" id="747089"/>
    <lineage>
        <taxon>Eukaryota</taxon>
        <taxon>Fungi</taxon>
        <taxon>Fungi incertae sedis</taxon>
        <taxon>Mucoromycota</taxon>
        <taxon>Glomeromycotina</taxon>
        <taxon>Glomeromycetes</taxon>
        <taxon>Glomerales</taxon>
        <taxon>Glomeraceae</taxon>
        <taxon>Rhizophagus</taxon>
    </lineage>
</organism>
<sequence>MVSEKLFLSIIRPKTLSWSKKRSKFCFEKKNREISIKDVLQEEKKTTGIRKLLTNNFRPSKTIEGEVVNKMLTLVVIKKEGIGQRRERMKFQGDEAIERRKYGTCRFCTPISTQKLEIQPAASS</sequence>
<gene>
    <name evidence="1" type="ORF">GLOINDRAFT_4662</name>
</gene>
<dbReference type="AlphaFoldDB" id="U9T885"/>
<dbReference type="EMBL" id="KI294359">
    <property type="protein sequence ID" value="ESA04370.1"/>
    <property type="molecule type" value="Genomic_DNA"/>
</dbReference>
<reference evidence="1" key="1">
    <citation type="submission" date="2013-07" db="EMBL/GenBank/DDBJ databases">
        <title>The genome of an arbuscular mycorrhizal fungus provides insights into the evolution of the oldest plant symbiosis.</title>
        <authorList>
            <consortium name="DOE Joint Genome Institute"/>
            <person name="Tisserant E."/>
            <person name="Malbreil M."/>
            <person name="Kuo A."/>
            <person name="Kohler A."/>
            <person name="Symeonidi A."/>
            <person name="Balestrini R."/>
            <person name="Charron P."/>
            <person name="Duensing N."/>
            <person name="Frei-dit-Frey N."/>
            <person name="Gianinazzi-Pearson V."/>
            <person name="Gilbert B."/>
            <person name="Handa Y."/>
            <person name="Hijri M."/>
            <person name="Kaul R."/>
            <person name="Kawaguchi M."/>
            <person name="Krajinski F."/>
            <person name="Lammers P."/>
            <person name="Lapierre D."/>
            <person name="Masclaux F.G."/>
            <person name="Murat C."/>
            <person name="Morin E."/>
            <person name="Ndikumana S."/>
            <person name="Pagni M."/>
            <person name="Petitpierre D."/>
            <person name="Requena N."/>
            <person name="Rosikiewicz P."/>
            <person name="Riley R."/>
            <person name="Saito K."/>
            <person name="San Clemente H."/>
            <person name="Shapiro H."/>
            <person name="van Tuinen D."/>
            <person name="Becard G."/>
            <person name="Bonfante P."/>
            <person name="Paszkowski U."/>
            <person name="Shachar-Hill Y."/>
            <person name="Young J.P."/>
            <person name="Sanders I.R."/>
            <person name="Henrissat B."/>
            <person name="Rensing S.A."/>
            <person name="Grigoriev I.V."/>
            <person name="Corradi N."/>
            <person name="Roux C."/>
            <person name="Martin F."/>
        </authorList>
    </citation>
    <scope>NUCLEOTIDE SEQUENCE</scope>
    <source>
        <strain evidence="1">DAOM 197198</strain>
    </source>
</reference>